<dbReference type="Proteomes" id="UP001286174">
    <property type="component" value="Unassembled WGS sequence"/>
</dbReference>
<comment type="caution">
    <text evidence="1">The sequence shown here is derived from an EMBL/GenBank/DDBJ whole genome shotgun (WGS) entry which is preliminary data.</text>
</comment>
<dbReference type="RefSeq" id="WP_370595714.1">
    <property type="nucleotide sequence ID" value="NZ_JALBUR010000006.1"/>
</dbReference>
<evidence type="ECO:0000313" key="2">
    <source>
        <dbReference type="Proteomes" id="UP001286174"/>
    </source>
</evidence>
<protein>
    <submittedName>
        <fullName evidence="1">Uncharacterized protein</fullName>
    </submittedName>
</protein>
<evidence type="ECO:0000313" key="1">
    <source>
        <dbReference type="EMBL" id="MDX8419226.1"/>
    </source>
</evidence>
<proteinExistence type="predicted"/>
<organism evidence="1 2">
    <name type="scientific">Grylomicrobium aquisgranensis</name>
    <dbReference type="NCBI Taxonomy" id="2926318"/>
    <lineage>
        <taxon>Bacteria</taxon>
        <taxon>Bacillati</taxon>
        <taxon>Bacillota</taxon>
        <taxon>Erysipelotrichia</taxon>
        <taxon>Erysipelotrichales</taxon>
        <taxon>Erysipelotrichaceae</taxon>
        <taxon>Grylomicrobium</taxon>
    </lineage>
</organism>
<name>A0AB35U290_9FIRM</name>
<accession>A0AB35U290</accession>
<reference evidence="1 2" key="1">
    <citation type="submission" date="2022-03" db="EMBL/GenBank/DDBJ databases">
        <title>Novel taxa within the pig intestine.</title>
        <authorList>
            <person name="Wylensek D."/>
            <person name="Bishof K."/>
            <person name="Afrizal A."/>
            <person name="Clavel T."/>
        </authorList>
    </citation>
    <scope>NUCLEOTIDE SEQUENCE [LARGE SCALE GENOMIC DNA]</scope>
    <source>
        <strain evidence="1 2">CLA-KB-P133</strain>
    </source>
</reference>
<keyword evidence="2" id="KW-1185">Reference proteome</keyword>
<dbReference type="EMBL" id="JALBUR010000006">
    <property type="protein sequence ID" value="MDX8419226.1"/>
    <property type="molecule type" value="Genomic_DNA"/>
</dbReference>
<gene>
    <name evidence="1" type="ORF">MOZ60_03860</name>
</gene>
<sequence>MDSLLMSCHDEVAEKQSAESKNISGKEDGPTMQRLLNDILTDCSTNDQFQFSVTCQECGREWKSKPIAFSKAGIPPAAEGKKVIYAALYQREKEAVYQQAEKDAETHFSRCPICHRWVCDDCFMVCADLDMCRRCAKKLNEEGSIVGIKNES</sequence>
<dbReference type="AlphaFoldDB" id="A0AB35U290"/>